<dbReference type="Gene3D" id="3.40.30.10">
    <property type="entry name" value="Glutaredoxin"/>
    <property type="match status" value="1"/>
</dbReference>
<keyword evidence="7" id="KW-0676">Redox-active center</keyword>
<dbReference type="SUPFAM" id="SSF52833">
    <property type="entry name" value="Thioredoxin-like"/>
    <property type="match status" value="1"/>
</dbReference>
<evidence type="ECO:0000256" key="1">
    <source>
        <dbReference type="ARBA" id="ARBA00003330"/>
    </source>
</evidence>
<evidence type="ECO:0000256" key="7">
    <source>
        <dbReference type="ARBA" id="ARBA00023284"/>
    </source>
</evidence>
<reference evidence="13 14" key="1">
    <citation type="journal article" date="2019" name="Int. J. Syst. Evol. Microbiol.">
        <title>The Global Catalogue of Microorganisms (GCM) 10K type strain sequencing project: providing services to taxonomists for standard genome sequencing and annotation.</title>
        <authorList>
            <consortium name="The Broad Institute Genomics Platform"/>
            <consortium name="The Broad Institute Genome Sequencing Center for Infectious Disease"/>
            <person name="Wu L."/>
            <person name="Ma J."/>
        </authorList>
    </citation>
    <scope>NUCLEOTIDE SEQUENCE [LARGE SCALE GENOMIC DNA]</scope>
    <source>
        <strain evidence="13 14">JCM 14545</strain>
    </source>
</reference>
<evidence type="ECO:0000256" key="2">
    <source>
        <dbReference type="ARBA" id="ARBA00013017"/>
    </source>
</evidence>
<name>A0ABN2SSN7_9PSEU</name>
<dbReference type="InterPro" id="IPR013766">
    <property type="entry name" value="Thioredoxin_domain"/>
</dbReference>
<dbReference type="CDD" id="cd02970">
    <property type="entry name" value="PRX_like2"/>
    <property type="match status" value="1"/>
</dbReference>
<keyword evidence="5" id="KW-0560">Oxidoreductase</keyword>
<evidence type="ECO:0000256" key="3">
    <source>
        <dbReference type="ARBA" id="ARBA00022559"/>
    </source>
</evidence>
<evidence type="ECO:0000256" key="8">
    <source>
        <dbReference type="ARBA" id="ARBA00032824"/>
    </source>
</evidence>
<evidence type="ECO:0000313" key="13">
    <source>
        <dbReference type="EMBL" id="GAA1991877.1"/>
    </source>
</evidence>
<dbReference type="PANTHER" id="PTHR42801:SF7">
    <property type="entry name" value="SLL1159 PROTEIN"/>
    <property type="match status" value="1"/>
</dbReference>
<gene>
    <name evidence="13" type="ORF">GCM10009754_83350</name>
</gene>
<evidence type="ECO:0000259" key="12">
    <source>
        <dbReference type="PROSITE" id="PS51352"/>
    </source>
</evidence>
<keyword evidence="4" id="KW-0049">Antioxidant</keyword>
<evidence type="ECO:0000256" key="10">
    <source>
        <dbReference type="ARBA" id="ARBA00041373"/>
    </source>
</evidence>
<comment type="function">
    <text evidence="1">Thiol-specific peroxidase that catalyzes the reduction of hydrogen peroxide and organic hydroperoxides to water and alcohols, respectively. Plays a role in cell protection against oxidative stress by detoxifying peroxides and as sensor of hydrogen peroxide-mediated signaling events.</text>
</comment>
<dbReference type="PROSITE" id="PS51352">
    <property type="entry name" value="THIOREDOXIN_2"/>
    <property type="match status" value="1"/>
</dbReference>
<evidence type="ECO:0000313" key="14">
    <source>
        <dbReference type="Proteomes" id="UP001501116"/>
    </source>
</evidence>
<organism evidence="13 14">
    <name type="scientific">Amycolatopsis minnesotensis</name>
    <dbReference type="NCBI Taxonomy" id="337894"/>
    <lineage>
        <taxon>Bacteria</taxon>
        <taxon>Bacillati</taxon>
        <taxon>Actinomycetota</taxon>
        <taxon>Actinomycetes</taxon>
        <taxon>Pseudonocardiales</taxon>
        <taxon>Pseudonocardiaceae</taxon>
        <taxon>Amycolatopsis</taxon>
    </lineage>
</organism>
<dbReference type="RefSeq" id="WP_344431459.1">
    <property type="nucleotide sequence ID" value="NZ_BAAANN010000062.1"/>
</dbReference>
<comment type="caution">
    <text evidence="13">The sequence shown here is derived from an EMBL/GenBank/DDBJ whole genome shotgun (WGS) entry which is preliminary data.</text>
</comment>
<dbReference type="InterPro" id="IPR036249">
    <property type="entry name" value="Thioredoxin-like_sf"/>
</dbReference>
<dbReference type="InterPro" id="IPR050924">
    <property type="entry name" value="Peroxiredoxin_BCP/PrxQ"/>
</dbReference>
<evidence type="ECO:0000256" key="9">
    <source>
        <dbReference type="ARBA" id="ARBA00038489"/>
    </source>
</evidence>
<dbReference type="EMBL" id="BAAANN010000062">
    <property type="protein sequence ID" value="GAA1991877.1"/>
    <property type="molecule type" value="Genomic_DNA"/>
</dbReference>
<comment type="catalytic activity">
    <reaction evidence="11">
        <text>a hydroperoxide + [thioredoxin]-dithiol = an alcohol + [thioredoxin]-disulfide + H2O</text>
        <dbReference type="Rhea" id="RHEA:62620"/>
        <dbReference type="Rhea" id="RHEA-COMP:10698"/>
        <dbReference type="Rhea" id="RHEA-COMP:10700"/>
        <dbReference type="ChEBI" id="CHEBI:15377"/>
        <dbReference type="ChEBI" id="CHEBI:29950"/>
        <dbReference type="ChEBI" id="CHEBI:30879"/>
        <dbReference type="ChEBI" id="CHEBI:35924"/>
        <dbReference type="ChEBI" id="CHEBI:50058"/>
        <dbReference type="EC" id="1.11.1.24"/>
    </reaction>
</comment>
<sequence>MNELSQGLNGIKEHAREVIPADALATLTAEQRRYADRTDGFVKAGDTVPGFALPDATGAEVTLGELVSGGAAVLVFYRGQWCPFCNLALRAYQEELSPKLAESGARLAAISPQAPDGSLSTKEKNELGFAVLSDPGNEVARSLGITFTPAAGVQDVMAAIGSDLTEHNADGTWELPHPTVLVVDGTRTVRFADVHTDYTERTEPREILAALAAL</sequence>
<dbReference type="Proteomes" id="UP001501116">
    <property type="component" value="Unassembled WGS sequence"/>
</dbReference>
<protein>
    <recommendedName>
        <fullName evidence="2">thioredoxin-dependent peroxiredoxin</fullName>
        <ecNumber evidence="2">1.11.1.24</ecNumber>
    </recommendedName>
    <alternativeName>
        <fullName evidence="10">Bacterioferritin comigratory protein</fullName>
    </alternativeName>
    <alternativeName>
        <fullName evidence="8">Thioredoxin peroxidase</fullName>
    </alternativeName>
</protein>
<proteinExistence type="inferred from homology"/>
<dbReference type="EC" id="1.11.1.24" evidence="2"/>
<evidence type="ECO:0000256" key="5">
    <source>
        <dbReference type="ARBA" id="ARBA00023002"/>
    </source>
</evidence>
<evidence type="ECO:0000256" key="4">
    <source>
        <dbReference type="ARBA" id="ARBA00022862"/>
    </source>
</evidence>
<keyword evidence="14" id="KW-1185">Reference proteome</keyword>
<evidence type="ECO:0000256" key="11">
    <source>
        <dbReference type="ARBA" id="ARBA00049091"/>
    </source>
</evidence>
<keyword evidence="3" id="KW-0575">Peroxidase</keyword>
<keyword evidence="6" id="KW-1015">Disulfide bond</keyword>
<dbReference type="Pfam" id="PF00578">
    <property type="entry name" value="AhpC-TSA"/>
    <property type="match status" value="1"/>
</dbReference>
<evidence type="ECO:0000256" key="6">
    <source>
        <dbReference type="ARBA" id="ARBA00023157"/>
    </source>
</evidence>
<accession>A0ABN2SSN7</accession>
<comment type="similarity">
    <text evidence="9">Belongs to the peroxiredoxin family. BCP/PrxQ subfamily.</text>
</comment>
<dbReference type="InterPro" id="IPR000866">
    <property type="entry name" value="AhpC/TSA"/>
</dbReference>
<dbReference type="PANTHER" id="PTHR42801">
    <property type="entry name" value="THIOREDOXIN-DEPENDENT PEROXIDE REDUCTASE"/>
    <property type="match status" value="1"/>
</dbReference>
<feature type="domain" description="Thioredoxin" evidence="12">
    <location>
        <begin position="42"/>
        <end position="214"/>
    </location>
</feature>